<dbReference type="Gene3D" id="1.20.5.110">
    <property type="match status" value="1"/>
</dbReference>
<evidence type="ECO:0000256" key="1">
    <source>
        <dbReference type="ARBA" id="ARBA00009480"/>
    </source>
</evidence>
<dbReference type="PANTHER" id="PTHR19305">
    <property type="entry name" value="SYNAPTOSOMAL ASSOCIATED PROTEIN"/>
    <property type="match status" value="1"/>
</dbReference>
<comment type="caution">
    <text evidence="4">The sequence shown here is derived from an EMBL/GenBank/DDBJ whole genome shotgun (WGS) entry which is preliminary data.</text>
</comment>
<evidence type="ECO:0000259" key="3">
    <source>
        <dbReference type="PROSITE" id="PS50192"/>
    </source>
</evidence>
<feature type="compositionally biased region" description="Polar residues" evidence="2">
    <location>
        <begin position="84"/>
        <end position="96"/>
    </location>
</feature>
<dbReference type="RefSeq" id="XP_062748536.1">
    <property type="nucleotide sequence ID" value="XM_062885560.1"/>
</dbReference>
<feature type="region of interest" description="Disordered" evidence="2">
    <location>
        <begin position="402"/>
        <end position="421"/>
    </location>
</feature>
<feature type="domain" description="T-SNARE coiled-coil homology" evidence="3">
    <location>
        <begin position="466"/>
        <end position="528"/>
    </location>
</feature>
<feature type="compositionally biased region" description="Polar residues" evidence="2">
    <location>
        <begin position="18"/>
        <end position="27"/>
    </location>
</feature>
<protein>
    <submittedName>
        <fullName evidence="4">t-SNARE protein SEC-9</fullName>
    </submittedName>
</protein>
<feature type="region of interest" description="Disordered" evidence="2">
    <location>
        <begin position="508"/>
        <end position="531"/>
    </location>
</feature>
<comment type="similarity">
    <text evidence="1">Belongs to the SNAP-25 family.</text>
</comment>
<accession>A0ABR0GUY5</accession>
<dbReference type="PANTHER" id="PTHR19305:SF9">
    <property type="entry name" value="SYNAPTOSOMAL-ASSOCIATED PROTEIN 29"/>
    <property type="match status" value="1"/>
</dbReference>
<feature type="compositionally biased region" description="Low complexity" evidence="2">
    <location>
        <begin position="30"/>
        <end position="39"/>
    </location>
</feature>
<evidence type="ECO:0000313" key="5">
    <source>
        <dbReference type="Proteomes" id="UP001323405"/>
    </source>
</evidence>
<feature type="region of interest" description="Disordered" evidence="2">
    <location>
        <begin position="1"/>
        <end position="301"/>
    </location>
</feature>
<name>A0ABR0GUY5_9PEZI</name>
<reference evidence="4 5" key="1">
    <citation type="journal article" date="2023" name="bioRxiv">
        <title>High-quality genome assemblies of four members of thePodospora anserinaspecies complex.</title>
        <authorList>
            <person name="Ament-Velasquez S.L."/>
            <person name="Vogan A.A."/>
            <person name="Wallerman O."/>
            <person name="Hartmann F."/>
            <person name="Gautier V."/>
            <person name="Silar P."/>
            <person name="Giraud T."/>
            <person name="Johannesson H."/>
        </authorList>
    </citation>
    <scope>NUCLEOTIDE SEQUENCE [LARGE SCALE GENOMIC DNA]</scope>
    <source>
        <strain evidence="4 5">CBS 415.72m</strain>
    </source>
</reference>
<feature type="compositionally biased region" description="Polar residues" evidence="2">
    <location>
        <begin position="150"/>
        <end position="162"/>
    </location>
</feature>
<feature type="compositionally biased region" description="Basic and acidic residues" evidence="2">
    <location>
        <begin position="508"/>
        <end position="519"/>
    </location>
</feature>
<keyword evidence="5" id="KW-1185">Reference proteome</keyword>
<feature type="compositionally biased region" description="Gly residues" evidence="2">
    <location>
        <begin position="181"/>
        <end position="190"/>
    </location>
</feature>
<proteinExistence type="inferred from homology"/>
<dbReference type="EMBL" id="JAFFHA010000001">
    <property type="protein sequence ID" value="KAK4659565.1"/>
    <property type="molecule type" value="Genomic_DNA"/>
</dbReference>
<organism evidence="4 5">
    <name type="scientific">Podospora pseudocomata</name>
    <dbReference type="NCBI Taxonomy" id="2093779"/>
    <lineage>
        <taxon>Eukaryota</taxon>
        <taxon>Fungi</taxon>
        <taxon>Dikarya</taxon>
        <taxon>Ascomycota</taxon>
        <taxon>Pezizomycotina</taxon>
        <taxon>Sordariomycetes</taxon>
        <taxon>Sordariomycetidae</taxon>
        <taxon>Sordariales</taxon>
        <taxon>Podosporaceae</taxon>
        <taxon>Podospora</taxon>
    </lineage>
</organism>
<dbReference type="InterPro" id="IPR000727">
    <property type="entry name" value="T_SNARE_dom"/>
</dbReference>
<gene>
    <name evidence="4" type="ORF">QC762_111410</name>
</gene>
<sequence length="531" mass="58378">MDPSLIKELQLEPLSPRGSDSSYSSEPLGSDSSNSSKPPSDSDRSVRNPQSEAKMAVDQSQRRRPPPLDLHQSSEIQDPEKLSRSQFAESTNSQEEWMSGCFKGDQETDDEHDVKMESAVDKHPIMGKFSSLFRSKSDKDKPNETPVNPYAQQPPSSDTYSSAPAYGGNRGVPSGLPSGPRPGGYGGGLPSGPRPGSSAPPPYSAQNDAAFADNKKRYDSAASSPSIGYGNDRPGAPSGYGGNRYDNAAGYGQNNNVQAPPPRQGGYGGLSEPNPLFDGRQQRDPYWAVAPPPRPEIPDNYENMTAEEKDDYEAETKKGEIIHTIRETAQSSARARMMAAEGVERMVGMHQKYDRDEAILYKVEQQLDESKHQARLANAHLDNLDAANSSLFNLAANSKGKLAERSARKAQSEREREIDRDALREEQALRKRELEAAAAQVGRPTLGFKKADRSKYTFEDTGGEQEELNDQIDDDLTEIERSVSTMNMLAKGFLVRTEAQTNQVTRLVEKSDAARDKVRAQNNRMKAEYSP</sequence>
<evidence type="ECO:0000313" key="4">
    <source>
        <dbReference type="EMBL" id="KAK4659565.1"/>
    </source>
</evidence>
<evidence type="ECO:0000256" key="2">
    <source>
        <dbReference type="SAM" id="MobiDB-lite"/>
    </source>
</evidence>
<feature type="compositionally biased region" description="Basic and acidic residues" evidence="2">
    <location>
        <begin position="112"/>
        <end position="124"/>
    </location>
</feature>
<dbReference type="Proteomes" id="UP001323405">
    <property type="component" value="Unassembled WGS sequence"/>
</dbReference>
<dbReference type="GeneID" id="87905467"/>
<dbReference type="PROSITE" id="PS50192">
    <property type="entry name" value="T_SNARE"/>
    <property type="match status" value="1"/>
</dbReference>